<feature type="transmembrane region" description="Helical" evidence="1">
    <location>
        <begin position="7"/>
        <end position="29"/>
    </location>
</feature>
<evidence type="ECO:0000313" key="2">
    <source>
        <dbReference type="EMBL" id="MEQ4486576.1"/>
    </source>
</evidence>
<comment type="caution">
    <text evidence="2">The sequence shown here is derived from an EMBL/GenBank/DDBJ whole genome shotgun (WGS) entry which is preliminary data.</text>
</comment>
<sequence>MKETIFGILLSLLVTVVLFIIVSNIIAASNDLGNILAMTFVISIQISFLVGLIIYKTKKNNK</sequence>
<reference evidence="2 3" key="1">
    <citation type="journal article" date="2023" name="Genome Announc.">
        <title>Pan-Genome Analyses of the Genus Cohnella and Proposal of the Novel Species Cohnella silvisoli sp. nov., Isolated from Forest Soil.</title>
        <authorList>
            <person name="Wang C."/>
            <person name="Mao L."/>
            <person name="Bao G."/>
            <person name="Zhu H."/>
        </authorList>
    </citation>
    <scope>NUCLEOTIDE SEQUENCE [LARGE SCALE GENOMIC DNA]</scope>
    <source>
        <strain evidence="2 3">NL03-T5-1</strain>
    </source>
</reference>
<dbReference type="EMBL" id="JASKHM010000023">
    <property type="protein sequence ID" value="MEQ4486576.1"/>
    <property type="molecule type" value="Genomic_DNA"/>
</dbReference>
<feature type="transmembrane region" description="Helical" evidence="1">
    <location>
        <begin position="35"/>
        <end position="55"/>
    </location>
</feature>
<keyword evidence="1" id="KW-0812">Transmembrane</keyword>
<protein>
    <submittedName>
        <fullName evidence="2">Uncharacterized protein</fullName>
    </submittedName>
</protein>
<name>A0ABV1L2T5_9BACL</name>
<accession>A0ABV1L2T5</accession>
<keyword evidence="1" id="KW-1133">Transmembrane helix</keyword>
<organism evidence="2 3">
    <name type="scientific">Cohnella silvisoli</name>
    <dbReference type="NCBI Taxonomy" id="2873699"/>
    <lineage>
        <taxon>Bacteria</taxon>
        <taxon>Bacillati</taxon>
        <taxon>Bacillota</taxon>
        <taxon>Bacilli</taxon>
        <taxon>Bacillales</taxon>
        <taxon>Paenibacillaceae</taxon>
        <taxon>Cohnella</taxon>
    </lineage>
</organism>
<evidence type="ECO:0000313" key="3">
    <source>
        <dbReference type="Proteomes" id="UP001493487"/>
    </source>
</evidence>
<proteinExistence type="predicted"/>
<keyword evidence="3" id="KW-1185">Reference proteome</keyword>
<gene>
    <name evidence="2" type="ORF">QJS35_29800</name>
</gene>
<dbReference type="Proteomes" id="UP001493487">
    <property type="component" value="Unassembled WGS sequence"/>
</dbReference>
<keyword evidence="1" id="KW-0472">Membrane</keyword>
<dbReference type="RefSeq" id="WP_232189640.1">
    <property type="nucleotide sequence ID" value="NZ_JAIOAP010000021.1"/>
</dbReference>
<evidence type="ECO:0000256" key="1">
    <source>
        <dbReference type="SAM" id="Phobius"/>
    </source>
</evidence>